<proteinExistence type="predicted"/>
<dbReference type="CDD" id="cd00090">
    <property type="entry name" value="HTH_ARSR"/>
    <property type="match status" value="1"/>
</dbReference>
<dbReference type="AlphaFoldDB" id="L8JTJ1"/>
<reference evidence="2 3" key="1">
    <citation type="submission" date="2012-12" db="EMBL/GenBank/DDBJ databases">
        <title>Genome assembly of Fulvivirga imtechensis AK7.</title>
        <authorList>
            <person name="Nupur N."/>
            <person name="Khatri I."/>
            <person name="Kumar R."/>
            <person name="Subramanian S."/>
            <person name="Pinnaka A."/>
        </authorList>
    </citation>
    <scope>NUCLEOTIDE SEQUENCE [LARGE SCALE GENOMIC DNA]</scope>
    <source>
        <strain evidence="2 3">AK7</strain>
    </source>
</reference>
<dbReference type="OrthoDB" id="9797716at2"/>
<keyword evidence="3" id="KW-1185">Reference proteome</keyword>
<evidence type="ECO:0000259" key="1">
    <source>
        <dbReference type="PROSITE" id="PS50987"/>
    </source>
</evidence>
<dbReference type="Proteomes" id="UP000011135">
    <property type="component" value="Unassembled WGS sequence"/>
</dbReference>
<protein>
    <submittedName>
        <fullName evidence="2">Transcriptional regulator, ArsR family</fullName>
    </submittedName>
</protein>
<accession>L8JTJ1</accession>
<dbReference type="GO" id="GO:0010288">
    <property type="term" value="P:response to lead ion"/>
    <property type="evidence" value="ECO:0007669"/>
    <property type="project" value="TreeGrafter"/>
</dbReference>
<dbReference type="PROSITE" id="PS50987">
    <property type="entry name" value="HTH_ARSR_2"/>
    <property type="match status" value="1"/>
</dbReference>
<dbReference type="GO" id="GO:0046686">
    <property type="term" value="P:response to cadmium ion"/>
    <property type="evidence" value="ECO:0007669"/>
    <property type="project" value="TreeGrafter"/>
</dbReference>
<dbReference type="GO" id="GO:0097063">
    <property type="term" value="F:cadmium ion sensor activity"/>
    <property type="evidence" value="ECO:0007669"/>
    <property type="project" value="TreeGrafter"/>
</dbReference>
<dbReference type="GO" id="GO:0003700">
    <property type="term" value="F:DNA-binding transcription factor activity"/>
    <property type="evidence" value="ECO:0007669"/>
    <property type="project" value="InterPro"/>
</dbReference>
<evidence type="ECO:0000313" key="2">
    <source>
        <dbReference type="EMBL" id="ELR70647.1"/>
    </source>
</evidence>
<dbReference type="RefSeq" id="WP_009581011.1">
    <property type="nucleotide sequence ID" value="NZ_AMZN01000051.1"/>
</dbReference>
<evidence type="ECO:0000313" key="3">
    <source>
        <dbReference type="Proteomes" id="UP000011135"/>
    </source>
</evidence>
<dbReference type="SMART" id="SM00418">
    <property type="entry name" value="HTH_ARSR"/>
    <property type="match status" value="1"/>
</dbReference>
<dbReference type="eggNOG" id="COG0640">
    <property type="taxonomic scope" value="Bacteria"/>
</dbReference>
<gene>
    <name evidence="2" type="ORF">C900_03628</name>
</gene>
<dbReference type="InterPro" id="IPR011991">
    <property type="entry name" value="ArsR-like_HTH"/>
</dbReference>
<dbReference type="PRINTS" id="PR00778">
    <property type="entry name" value="HTHARSR"/>
</dbReference>
<dbReference type="InterPro" id="IPR036388">
    <property type="entry name" value="WH-like_DNA-bd_sf"/>
</dbReference>
<dbReference type="NCBIfam" id="NF033788">
    <property type="entry name" value="HTH_metalloreg"/>
    <property type="match status" value="1"/>
</dbReference>
<organism evidence="2 3">
    <name type="scientific">Fulvivirga imtechensis AK7</name>
    <dbReference type="NCBI Taxonomy" id="1237149"/>
    <lineage>
        <taxon>Bacteria</taxon>
        <taxon>Pseudomonadati</taxon>
        <taxon>Bacteroidota</taxon>
        <taxon>Cytophagia</taxon>
        <taxon>Cytophagales</taxon>
        <taxon>Fulvivirgaceae</taxon>
        <taxon>Fulvivirga</taxon>
    </lineage>
</organism>
<dbReference type="GO" id="GO:0032791">
    <property type="term" value="F:lead ion binding"/>
    <property type="evidence" value="ECO:0007669"/>
    <property type="project" value="TreeGrafter"/>
</dbReference>
<dbReference type="Pfam" id="PF01022">
    <property type="entry name" value="HTH_5"/>
    <property type="match status" value="1"/>
</dbReference>
<name>L8JTJ1_9BACT</name>
<dbReference type="PANTHER" id="PTHR39168">
    <property type="entry name" value="TRANSCRIPTIONAL REGULATOR-RELATED"/>
    <property type="match status" value="1"/>
</dbReference>
<dbReference type="STRING" id="1237149.C900_03628"/>
<dbReference type="Gene3D" id="1.10.10.10">
    <property type="entry name" value="Winged helix-like DNA-binding domain superfamily/Winged helix DNA-binding domain"/>
    <property type="match status" value="1"/>
</dbReference>
<dbReference type="EMBL" id="AMZN01000051">
    <property type="protein sequence ID" value="ELR70647.1"/>
    <property type="molecule type" value="Genomic_DNA"/>
</dbReference>
<sequence length="225" mass="25809">MKEQIGELFSLIGDQVRSNILWTLLDGKAYTASELAFNADTSPQNISMHLNKLLQADLVQVERQGRHRYYRYSKPEVAYAVEAVVNLVPQKNNKAISGSHDDPIRHCRTCYDHLAGKVGVLITDSLIKKEFIVPVDNTFDVTFQGERFFLDLGIKINELKNKKRAFARPCLDWSERKHHLAGALGAALLNRMLEQDWIRKKQNTRAILITSKGQHLMYHYFKISV</sequence>
<dbReference type="InterPro" id="IPR036390">
    <property type="entry name" value="WH_DNA-bd_sf"/>
</dbReference>
<dbReference type="GO" id="GO:0003677">
    <property type="term" value="F:DNA binding"/>
    <property type="evidence" value="ECO:0007669"/>
    <property type="project" value="TreeGrafter"/>
</dbReference>
<feature type="domain" description="HTH arsR-type" evidence="1">
    <location>
        <begin position="1"/>
        <end position="92"/>
    </location>
</feature>
<dbReference type="PATRIC" id="fig|1237149.3.peg.3389"/>
<dbReference type="InterPro" id="IPR052543">
    <property type="entry name" value="HTH_Metal-responsive_Reg"/>
</dbReference>
<dbReference type="PANTHER" id="PTHR39168:SF1">
    <property type="entry name" value="TRANSCRIPTIONAL REGULATORY PROTEIN"/>
    <property type="match status" value="1"/>
</dbReference>
<comment type="caution">
    <text evidence="2">The sequence shown here is derived from an EMBL/GenBank/DDBJ whole genome shotgun (WGS) entry which is preliminary data.</text>
</comment>
<dbReference type="SUPFAM" id="SSF46785">
    <property type="entry name" value="Winged helix' DNA-binding domain"/>
    <property type="match status" value="1"/>
</dbReference>
<dbReference type="InterPro" id="IPR001845">
    <property type="entry name" value="HTH_ArsR_DNA-bd_dom"/>
</dbReference>